<name>A0A8H7QRJ7_9FUNG</name>
<sequence length="1071" mass="124737">MGDYYDFSLHKYCISFEFNNIILKATSINNEDHDQNWGYGSKEPFDMPSILYNTDTGDVVARGTSATEKWQSKEYQENACYVRNVFIELHNIFLMMQQEHFKANIPDSVIKQEAVKFLQGEVSDWEKCLKSPKSDFYYAFTLPTDWNEDIRKSLFRPLFIQAGLITEKDHDDRLIFFSKLETVLRYIQSRNSYSFKNVEIENGKQYAFCSLDFDDEVCVNLELFTTRFPSLTSIDSRYTPQSLKSVNFRFPFKLKEKRTCVKESLERRCSTKLTPEFIDMMTLESDFPRFPQNDYRKHDPDEFRFEDNHQGTFDFTSFQVFLNYQPFKGLRNIRYNKFRLKQKEMKNIESTTINDIYVNYPDNSQQSCQLQIGSGDKDVWRRKAKAGSSKPTYFINIDLLPATVNLQITHTGDIDHIKSKTENHQCDIHPLTNFIWQPNLYDRSALCITYRMKLFIQNTFRKYLKLWPHPDKRTKVINTFVYPESKMVEKLLCKVDMDTMFSKKIAISAANGDNPVIVCHPGYFFFFIITYLYYLNKLIEDKLDSAFGNNWRDKITAFAFSVEKKLLDDIFGSKETLTEMLFASGILHNNNGFRKAEICTYGEEILPAIQQKLKDADFKMKSYFVVAQLNQRHIQLTLHQVVKLSTPGENAATIIIQEKILHIEDVYDTLCKNIWAALLSSNRIDYCSKHKDKGDDPHNLNSSEGYKAIYQRLKFYLMEILGLSHAGIDMDYTYHLKIMEECPCIIVLFLRDIIEKGIKPIIQNMATTIAASMTNSTLFGHYDVGFLFLLGDPFKLLTSSALYIMYTAIAQKAINIAIESKAKDLQGFVFQESICQLLKQATSERPYMYDRFIKGVLCQISTETYGVRFGVWGDTNHFSFLCMDCSKDGKNTIVRDGNFLIILQKGKPIPIAGVSIKLKFHMEDKSEEEDIFSNFYKHNPRKGVVAEFIKVQHSDNAVPGRYTLLEANSDGPKCEIRIDDNRSHNQPVIIDFKHLNYDYTLQLSVRLMGFYTDRQRWNFKEYVIIGQPLTLAYIQSDTQPIVQFNDTINYKNVELVFNDIITRIDYLVVSN</sequence>
<gene>
    <name evidence="1" type="ORF">INT47_003614</name>
</gene>
<keyword evidence="2" id="KW-1185">Reference proteome</keyword>
<protein>
    <submittedName>
        <fullName evidence="1">Uncharacterized protein</fullName>
    </submittedName>
</protein>
<dbReference type="EMBL" id="JAEPRD010000132">
    <property type="protein sequence ID" value="KAG2197239.1"/>
    <property type="molecule type" value="Genomic_DNA"/>
</dbReference>
<evidence type="ECO:0000313" key="1">
    <source>
        <dbReference type="EMBL" id="KAG2197239.1"/>
    </source>
</evidence>
<proteinExistence type="predicted"/>
<accession>A0A8H7QRJ7</accession>
<organism evidence="1 2">
    <name type="scientific">Mucor saturninus</name>
    <dbReference type="NCBI Taxonomy" id="64648"/>
    <lineage>
        <taxon>Eukaryota</taxon>
        <taxon>Fungi</taxon>
        <taxon>Fungi incertae sedis</taxon>
        <taxon>Mucoromycota</taxon>
        <taxon>Mucoromycotina</taxon>
        <taxon>Mucoromycetes</taxon>
        <taxon>Mucorales</taxon>
        <taxon>Mucorineae</taxon>
        <taxon>Mucoraceae</taxon>
        <taxon>Mucor</taxon>
    </lineage>
</organism>
<dbReference type="Proteomes" id="UP000603453">
    <property type="component" value="Unassembled WGS sequence"/>
</dbReference>
<comment type="caution">
    <text evidence="1">The sequence shown here is derived from an EMBL/GenBank/DDBJ whole genome shotgun (WGS) entry which is preliminary data.</text>
</comment>
<reference evidence="1" key="1">
    <citation type="submission" date="2020-12" db="EMBL/GenBank/DDBJ databases">
        <title>Metabolic potential, ecology and presence of endohyphal bacteria is reflected in genomic diversity of Mucoromycotina.</title>
        <authorList>
            <person name="Muszewska A."/>
            <person name="Okrasinska A."/>
            <person name="Steczkiewicz K."/>
            <person name="Drgas O."/>
            <person name="Orlowska M."/>
            <person name="Perlinska-Lenart U."/>
            <person name="Aleksandrzak-Piekarczyk T."/>
            <person name="Szatraj K."/>
            <person name="Zielenkiewicz U."/>
            <person name="Pilsyk S."/>
            <person name="Malc E."/>
            <person name="Mieczkowski P."/>
            <person name="Kruszewska J.S."/>
            <person name="Biernat P."/>
            <person name="Pawlowska J."/>
        </authorList>
    </citation>
    <scope>NUCLEOTIDE SEQUENCE</scope>
    <source>
        <strain evidence="1">WA0000017839</strain>
    </source>
</reference>
<dbReference type="AlphaFoldDB" id="A0A8H7QRJ7"/>
<dbReference type="OrthoDB" id="2290243at2759"/>
<evidence type="ECO:0000313" key="2">
    <source>
        <dbReference type="Proteomes" id="UP000603453"/>
    </source>
</evidence>